<name>A0A9J6FT18_HAELO</name>
<feature type="transmembrane region" description="Helical" evidence="1">
    <location>
        <begin position="90"/>
        <end position="111"/>
    </location>
</feature>
<evidence type="ECO:0008006" key="4">
    <source>
        <dbReference type="Google" id="ProtNLM"/>
    </source>
</evidence>
<accession>A0A9J6FT18</accession>
<dbReference type="EMBL" id="JABSTR010000003">
    <property type="protein sequence ID" value="KAH9365967.1"/>
    <property type="molecule type" value="Genomic_DNA"/>
</dbReference>
<sequence>MTGDLKDGRVDISCTVELLYPGSFGIYAFPRVIEYAYEKFYTWTGKQEHSFVTTVISSRFVIGCLLATFVVCWLALCLSDFVESGWRWNYGLFMDFASFLVASFLATSFPIPENLAGGKTSLRAKCQALIFLV</sequence>
<organism evidence="2 3">
    <name type="scientific">Haemaphysalis longicornis</name>
    <name type="common">Bush tick</name>
    <dbReference type="NCBI Taxonomy" id="44386"/>
    <lineage>
        <taxon>Eukaryota</taxon>
        <taxon>Metazoa</taxon>
        <taxon>Ecdysozoa</taxon>
        <taxon>Arthropoda</taxon>
        <taxon>Chelicerata</taxon>
        <taxon>Arachnida</taxon>
        <taxon>Acari</taxon>
        <taxon>Parasitiformes</taxon>
        <taxon>Ixodida</taxon>
        <taxon>Ixodoidea</taxon>
        <taxon>Ixodidae</taxon>
        <taxon>Haemaphysalinae</taxon>
        <taxon>Haemaphysalis</taxon>
    </lineage>
</organism>
<feature type="transmembrane region" description="Helical" evidence="1">
    <location>
        <begin position="60"/>
        <end position="78"/>
    </location>
</feature>
<evidence type="ECO:0000313" key="3">
    <source>
        <dbReference type="Proteomes" id="UP000821853"/>
    </source>
</evidence>
<keyword evidence="1" id="KW-0472">Membrane</keyword>
<dbReference type="Proteomes" id="UP000821853">
    <property type="component" value="Unassembled WGS sequence"/>
</dbReference>
<evidence type="ECO:0000313" key="2">
    <source>
        <dbReference type="EMBL" id="KAH9365967.1"/>
    </source>
</evidence>
<keyword evidence="1" id="KW-1133">Transmembrane helix</keyword>
<keyword evidence="1" id="KW-0812">Transmembrane</keyword>
<gene>
    <name evidence="2" type="ORF">HPB48_016628</name>
</gene>
<evidence type="ECO:0000256" key="1">
    <source>
        <dbReference type="SAM" id="Phobius"/>
    </source>
</evidence>
<dbReference type="VEuPathDB" id="VectorBase:HLOH_043062"/>
<comment type="caution">
    <text evidence="2">The sequence shown here is derived from an EMBL/GenBank/DDBJ whole genome shotgun (WGS) entry which is preliminary data.</text>
</comment>
<proteinExistence type="predicted"/>
<reference evidence="2 3" key="1">
    <citation type="journal article" date="2020" name="Cell">
        <title>Large-Scale Comparative Analyses of Tick Genomes Elucidate Their Genetic Diversity and Vector Capacities.</title>
        <authorList>
            <consortium name="Tick Genome and Microbiome Consortium (TIGMIC)"/>
            <person name="Jia N."/>
            <person name="Wang J."/>
            <person name="Shi W."/>
            <person name="Du L."/>
            <person name="Sun Y."/>
            <person name="Zhan W."/>
            <person name="Jiang J.F."/>
            <person name="Wang Q."/>
            <person name="Zhang B."/>
            <person name="Ji P."/>
            <person name="Bell-Sakyi L."/>
            <person name="Cui X.M."/>
            <person name="Yuan T.T."/>
            <person name="Jiang B.G."/>
            <person name="Yang W.F."/>
            <person name="Lam T.T."/>
            <person name="Chang Q.C."/>
            <person name="Ding S.J."/>
            <person name="Wang X.J."/>
            <person name="Zhu J.G."/>
            <person name="Ruan X.D."/>
            <person name="Zhao L."/>
            <person name="Wei J.T."/>
            <person name="Ye R.Z."/>
            <person name="Que T.C."/>
            <person name="Du C.H."/>
            <person name="Zhou Y.H."/>
            <person name="Cheng J.X."/>
            <person name="Dai P.F."/>
            <person name="Guo W.B."/>
            <person name="Han X.H."/>
            <person name="Huang E.J."/>
            <person name="Li L.F."/>
            <person name="Wei W."/>
            <person name="Gao Y.C."/>
            <person name="Liu J.Z."/>
            <person name="Shao H.Z."/>
            <person name="Wang X."/>
            <person name="Wang C.C."/>
            <person name="Yang T.C."/>
            <person name="Huo Q.B."/>
            <person name="Li W."/>
            <person name="Chen H.Y."/>
            <person name="Chen S.E."/>
            <person name="Zhou L.G."/>
            <person name="Ni X.B."/>
            <person name="Tian J.H."/>
            <person name="Sheng Y."/>
            <person name="Liu T."/>
            <person name="Pan Y.S."/>
            <person name="Xia L.Y."/>
            <person name="Li J."/>
            <person name="Zhao F."/>
            <person name="Cao W.C."/>
        </authorList>
    </citation>
    <scope>NUCLEOTIDE SEQUENCE [LARGE SCALE GENOMIC DNA]</scope>
    <source>
        <strain evidence="2">HaeL-2018</strain>
    </source>
</reference>
<dbReference type="AlphaFoldDB" id="A0A9J6FT18"/>
<keyword evidence="3" id="KW-1185">Reference proteome</keyword>
<protein>
    <recommendedName>
        <fullName evidence="4">Transporter</fullName>
    </recommendedName>
</protein>